<reference evidence="1 2" key="1">
    <citation type="submission" date="2015-01" db="EMBL/GenBank/DDBJ databases">
        <title>Vibrio sp. C94 JCM 19241 whole genome shotgun sequence.</title>
        <authorList>
            <person name="Sawabe T."/>
            <person name="Meirelles P."/>
            <person name="Feng G."/>
            <person name="Sayaka M."/>
            <person name="Hattori M."/>
            <person name="Ohkuma M."/>
        </authorList>
    </citation>
    <scope>NUCLEOTIDE SEQUENCE [LARGE SCALE GENOMIC DNA]</scope>
    <source>
        <strain evidence="2">JCM 19241</strain>
    </source>
</reference>
<gene>
    <name evidence="1" type="ORF">JCM19241_251</name>
</gene>
<evidence type="ECO:0000313" key="2">
    <source>
        <dbReference type="Proteomes" id="UP000031666"/>
    </source>
</evidence>
<dbReference type="AlphaFoldDB" id="A0A0B8QLL1"/>
<protein>
    <submittedName>
        <fullName evidence="1">Uncharacterized protein</fullName>
    </submittedName>
</protein>
<dbReference type="EMBL" id="BBSC01000005">
    <property type="protein sequence ID" value="GAM75953.1"/>
    <property type="molecule type" value="Genomic_DNA"/>
</dbReference>
<comment type="caution">
    <text evidence="1">The sequence shown here is derived from an EMBL/GenBank/DDBJ whole genome shotgun (WGS) entry which is preliminary data.</text>
</comment>
<sequence>MRYVSLDCKINQNHPDNETHKLYHLRGENLGNNKVVQVPKF</sequence>
<name>A0A0B8QLL1_9VIBR</name>
<proteinExistence type="predicted"/>
<accession>A0A0B8QLL1</accession>
<organism evidence="1 2">
    <name type="scientific">Vibrio ishigakensis</name>
    <dbReference type="NCBI Taxonomy" id="1481914"/>
    <lineage>
        <taxon>Bacteria</taxon>
        <taxon>Pseudomonadati</taxon>
        <taxon>Pseudomonadota</taxon>
        <taxon>Gammaproteobacteria</taxon>
        <taxon>Vibrionales</taxon>
        <taxon>Vibrionaceae</taxon>
        <taxon>Vibrio</taxon>
    </lineage>
</organism>
<reference evidence="1 2" key="2">
    <citation type="submission" date="2015-01" db="EMBL/GenBank/DDBJ databases">
        <authorList>
            <consortium name="NBRP consortium"/>
            <person name="Sawabe T."/>
            <person name="Meirelles P."/>
            <person name="Feng G."/>
            <person name="Sayaka M."/>
            <person name="Hattori M."/>
            <person name="Ohkuma M."/>
        </authorList>
    </citation>
    <scope>NUCLEOTIDE SEQUENCE [LARGE SCALE GENOMIC DNA]</scope>
    <source>
        <strain evidence="2">JCM 19241</strain>
    </source>
</reference>
<dbReference type="STRING" id="1481914.JCM19241_251"/>
<dbReference type="Proteomes" id="UP000031666">
    <property type="component" value="Unassembled WGS sequence"/>
</dbReference>
<evidence type="ECO:0000313" key="1">
    <source>
        <dbReference type="EMBL" id="GAM75953.1"/>
    </source>
</evidence>